<dbReference type="PANTHER" id="PTHR30404:SF0">
    <property type="entry name" value="N-ACETYLMURAMOYL-L-ALANINE AMIDASE AMIC"/>
    <property type="match status" value="1"/>
</dbReference>
<dbReference type="InterPro" id="IPR050695">
    <property type="entry name" value="N-acetylmuramoyl_amidase_3"/>
</dbReference>
<evidence type="ECO:0000256" key="2">
    <source>
        <dbReference type="SAM" id="MobiDB-lite"/>
    </source>
</evidence>
<dbReference type="Pfam" id="PF01471">
    <property type="entry name" value="PG_binding_1"/>
    <property type="match status" value="2"/>
</dbReference>
<sequence length="356" mass="38440">MSVRVFIDPGHGGSDTGAVGNGLVEKDLALDTALHIRDILQNEYSGAEINMSRTTDVDVSLENRVQQANSWGADIFISVHYNAAASGVSGFETYRYQGAPQRTEELHEVIHRELYNFAWSGRMPDRGSMTAGFYVIRHTTMPSILTEGGFVTNSNDASYLQDPSFIEQAARAHAAALAAAFDDITENGGNGGGDEDTPDTPDEENWSGQILQEGFRGPLVRDLQQRLLDLGYDLGTYGADGIYGPVTREAVRSFQQDAGITVDGIAGPKTYRAMEEVSGGWSGQILQEGSRGPLVRDLQQRLLDLGYDLGSYGADGIYGPVTREAVRSFQQDAGITVDGIAGPATHRALEEAERQG</sequence>
<evidence type="ECO:0000313" key="4">
    <source>
        <dbReference type="EMBL" id="MFC5712421.1"/>
    </source>
</evidence>
<feature type="compositionally biased region" description="Acidic residues" evidence="2">
    <location>
        <begin position="193"/>
        <end position="205"/>
    </location>
</feature>
<dbReference type="EMBL" id="JBHSOZ010000003">
    <property type="protein sequence ID" value="MFC5712421.1"/>
    <property type="molecule type" value="Genomic_DNA"/>
</dbReference>
<dbReference type="Pfam" id="PF01520">
    <property type="entry name" value="Amidase_3"/>
    <property type="match status" value="1"/>
</dbReference>
<feature type="region of interest" description="Disordered" evidence="2">
    <location>
        <begin position="184"/>
        <end position="206"/>
    </location>
</feature>
<dbReference type="Gene3D" id="1.10.101.10">
    <property type="entry name" value="PGBD-like superfamily/PGBD"/>
    <property type="match status" value="2"/>
</dbReference>
<dbReference type="RefSeq" id="WP_385939560.1">
    <property type="nucleotide sequence ID" value="NZ_JBHSOZ010000003.1"/>
</dbReference>
<dbReference type="SUPFAM" id="SSF47090">
    <property type="entry name" value="PGBD-like"/>
    <property type="match status" value="2"/>
</dbReference>
<dbReference type="EC" id="3.5.1.28" evidence="4"/>
<gene>
    <name evidence="4" type="ORF">ACFPU1_06485</name>
</gene>
<dbReference type="GO" id="GO:0008745">
    <property type="term" value="F:N-acetylmuramoyl-L-alanine amidase activity"/>
    <property type="evidence" value="ECO:0007669"/>
    <property type="project" value="UniProtKB-EC"/>
</dbReference>
<dbReference type="InterPro" id="IPR036365">
    <property type="entry name" value="PGBD-like_sf"/>
</dbReference>
<evidence type="ECO:0000313" key="5">
    <source>
        <dbReference type="Proteomes" id="UP001596142"/>
    </source>
</evidence>
<evidence type="ECO:0000256" key="1">
    <source>
        <dbReference type="ARBA" id="ARBA00022801"/>
    </source>
</evidence>
<accession>A0ABW0YL68</accession>
<evidence type="ECO:0000259" key="3">
    <source>
        <dbReference type="SMART" id="SM00646"/>
    </source>
</evidence>
<keyword evidence="1 4" id="KW-0378">Hydrolase</keyword>
<dbReference type="SMART" id="SM00646">
    <property type="entry name" value="Ami_3"/>
    <property type="match status" value="1"/>
</dbReference>
<dbReference type="Proteomes" id="UP001596142">
    <property type="component" value="Unassembled WGS sequence"/>
</dbReference>
<reference evidence="5" key="1">
    <citation type="journal article" date="2019" name="Int. J. Syst. Evol. Microbiol.">
        <title>The Global Catalogue of Microorganisms (GCM) 10K type strain sequencing project: providing services to taxonomists for standard genome sequencing and annotation.</title>
        <authorList>
            <consortium name="The Broad Institute Genomics Platform"/>
            <consortium name="The Broad Institute Genome Sequencing Center for Infectious Disease"/>
            <person name="Wu L."/>
            <person name="Ma J."/>
        </authorList>
    </citation>
    <scope>NUCLEOTIDE SEQUENCE [LARGE SCALE GENOMIC DNA]</scope>
    <source>
        <strain evidence="5">CECT 7184</strain>
    </source>
</reference>
<name>A0ABW0YL68_9BACI</name>
<dbReference type="SUPFAM" id="SSF53187">
    <property type="entry name" value="Zn-dependent exopeptidases"/>
    <property type="match status" value="1"/>
</dbReference>
<protein>
    <submittedName>
        <fullName evidence="4">N-acetylmuramoyl-L-alanine amidase</fullName>
        <ecNumber evidence="4">3.5.1.28</ecNumber>
    </submittedName>
</protein>
<dbReference type="CDD" id="cd02696">
    <property type="entry name" value="MurNAc-LAA"/>
    <property type="match status" value="1"/>
</dbReference>
<proteinExistence type="predicted"/>
<dbReference type="Gene3D" id="3.40.630.40">
    <property type="entry name" value="Zn-dependent exopeptidases"/>
    <property type="match status" value="1"/>
</dbReference>
<comment type="caution">
    <text evidence="4">The sequence shown here is derived from an EMBL/GenBank/DDBJ whole genome shotgun (WGS) entry which is preliminary data.</text>
</comment>
<keyword evidence="5" id="KW-1185">Reference proteome</keyword>
<dbReference type="InterPro" id="IPR002477">
    <property type="entry name" value="Peptidoglycan-bd-like"/>
</dbReference>
<feature type="domain" description="MurNAc-LAA" evidence="3">
    <location>
        <begin position="65"/>
        <end position="178"/>
    </location>
</feature>
<dbReference type="PANTHER" id="PTHR30404">
    <property type="entry name" value="N-ACETYLMURAMOYL-L-ALANINE AMIDASE"/>
    <property type="match status" value="1"/>
</dbReference>
<organism evidence="4 5">
    <name type="scientific">Thalassorhabdus alkalitolerans</name>
    <dbReference type="NCBI Taxonomy" id="2282697"/>
    <lineage>
        <taxon>Bacteria</taxon>
        <taxon>Bacillati</taxon>
        <taxon>Bacillota</taxon>
        <taxon>Bacilli</taxon>
        <taxon>Bacillales</taxon>
        <taxon>Bacillaceae</taxon>
        <taxon>Thalassorhabdus</taxon>
    </lineage>
</organism>
<dbReference type="InterPro" id="IPR002508">
    <property type="entry name" value="MurNAc-LAA_cat"/>
</dbReference>
<dbReference type="InterPro" id="IPR036366">
    <property type="entry name" value="PGBDSf"/>
</dbReference>